<evidence type="ECO:0008006" key="2">
    <source>
        <dbReference type="Google" id="ProtNLM"/>
    </source>
</evidence>
<proteinExistence type="predicted"/>
<reference evidence="1" key="1">
    <citation type="submission" date="2020-04" db="EMBL/GenBank/DDBJ databases">
        <authorList>
            <person name="Chiriac C."/>
            <person name="Salcher M."/>
            <person name="Ghai R."/>
            <person name="Kavagutti S V."/>
        </authorList>
    </citation>
    <scope>NUCLEOTIDE SEQUENCE</scope>
</reference>
<gene>
    <name evidence="1" type="ORF">UFOVP828_23</name>
</gene>
<dbReference type="EMBL" id="LR796766">
    <property type="protein sequence ID" value="CAB4164369.1"/>
    <property type="molecule type" value="Genomic_DNA"/>
</dbReference>
<protein>
    <recommendedName>
        <fullName evidence="2">Tail assembly chaperone</fullName>
    </recommendedName>
</protein>
<organism evidence="1">
    <name type="scientific">uncultured Caudovirales phage</name>
    <dbReference type="NCBI Taxonomy" id="2100421"/>
    <lineage>
        <taxon>Viruses</taxon>
        <taxon>Duplodnaviria</taxon>
        <taxon>Heunggongvirae</taxon>
        <taxon>Uroviricota</taxon>
        <taxon>Caudoviricetes</taxon>
        <taxon>Peduoviridae</taxon>
        <taxon>Maltschvirus</taxon>
        <taxon>Maltschvirus maltsch</taxon>
    </lineage>
</organism>
<name>A0A6J5NY03_9CAUD</name>
<sequence>MATKVYEENVIELIDGTEITVGPSKIKYLRGILDTFNKIDKDSTEDEAIEMMVESVRIAMQEFYPSISDSVELIEDNLDIKTVYKVLEYCAGITISSEKEETIETQAKSESSGSSWQDLDLAKLESEVFLIGAWKNYEELELALSMPELISILEVRREFDHNDKKFAAAMQGVDIDKDKNDNAWEDMKKRVLYKGKDANDITNLRGAKAQKAGFGIGHGLGYEEVVG</sequence>
<evidence type="ECO:0000313" key="1">
    <source>
        <dbReference type="EMBL" id="CAB4164369.1"/>
    </source>
</evidence>
<accession>A0A6J5NY03</accession>